<name>A0A8X7CET5_9ARAC</name>
<sequence length="211" mass="24267">MTARSFSKSILRVAVKNAWHFGARKRVALRLNEKKREQLCNCSKYFLENHSQLIQLFKRVSPQRRNDNYQIVIKAKKVPSGEHAGWFNAPTVDEVAVIMVGDPVNNRANKIPRRDSTVSMISDLHRAYDALHYTVIFWQGQDQYHISIKQYDPVTGNETEKKDACLELQLLEDDNHWDLTLADAALTSIPHIIRQLFAIILTTCYPTQSST</sequence>
<dbReference type="OrthoDB" id="6435795at2759"/>
<proteinExistence type="predicted"/>
<evidence type="ECO:0000313" key="2">
    <source>
        <dbReference type="Proteomes" id="UP000886998"/>
    </source>
</evidence>
<organism evidence="1 2">
    <name type="scientific">Trichonephila inaurata madagascariensis</name>
    <dbReference type="NCBI Taxonomy" id="2747483"/>
    <lineage>
        <taxon>Eukaryota</taxon>
        <taxon>Metazoa</taxon>
        <taxon>Ecdysozoa</taxon>
        <taxon>Arthropoda</taxon>
        <taxon>Chelicerata</taxon>
        <taxon>Arachnida</taxon>
        <taxon>Araneae</taxon>
        <taxon>Araneomorphae</taxon>
        <taxon>Entelegynae</taxon>
        <taxon>Araneoidea</taxon>
        <taxon>Nephilidae</taxon>
        <taxon>Trichonephila</taxon>
        <taxon>Trichonephila inaurata</taxon>
    </lineage>
</organism>
<protein>
    <submittedName>
        <fullName evidence="1">Uncharacterized protein</fullName>
    </submittedName>
</protein>
<gene>
    <name evidence="1" type="primary">g.30245</name>
    <name evidence="1" type="ORF">TNIN_60481</name>
</gene>
<accession>A0A8X7CET5</accession>
<reference evidence="1" key="1">
    <citation type="submission" date="2020-08" db="EMBL/GenBank/DDBJ databases">
        <title>Multicomponent nature underlies the extraordinary mechanical properties of spider dragline silk.</title>
        <authorList>
            <person name="Kono N."/>
            <person name="Nakamura H."/>
            <person name="Mori M."/>
            <person name="Yoshida Y."/>
            <person name="Ohtoshi R."/>
            <person name="Malay A.D."/>
            <person name="Moran D.A.P."/>
            <person name="Tomita M."/>
            <person name="Numata K."/>
            <person name="Arakawa K."/>
        </authorList>
    </citation>
    <scope>NUCLEOTIDE SEQUENCE</scope>
</reference>
<dbReference type="PANTHER" id="PTHR45786:SF74">
    <property type="entry name" value="ATP-DEPENDENT DNA HELICASE"/>
    <property type="match status" value="1"/>
</dbReference>
<dbReference type="EMBL" id="BMAV01014794">
    <property type="protein sequence ID" value="GFY63470.1"/>
    <property type="molecule type" value="Genomic_DNA"/>
</dbReference>
<dbReference type="Proteomes" id="UP000886998">
    <property type="component" value="Unassembled WGS sequence"/>
</dbReference>
<comment type="caution">
    <text evidence="1">The sequence shown here is derived from an EMBL/GenBank/DDBJ whole genome shotgun (WGS) entry which is preliminary data.</text>
</comment>
<keyword evidence="2" id="KW-1185">Reference proteome</keyword>
<dbReference type="PANTHER" id="PTHR45786">
    <property type="entry name" value="DNA BINDING PROTEIN-LIKE"/>
    <property type="match status" value="1"/>
</dbReference>
<dbReference type="AlphaFoldDB" id="A0A8X7CET5"/>
<evidence type="ECO:0000313" key="1">
    <source>
        <dbReference type="EMBL" id="GFY63470.1"/>
    </source>
</evidence>